<evidence type="ECO:0000256" key="4">
    <source>
        <dbReference type="ARBA" id="ARBA00022989"/>
    </source>
</evidence>
<feature type="transmembrane region" description="Helical" evidence="6">
    <location>
        <begin position="235"/>
        <end position="251"/>
    </location>
</feature>
<dbReference type="InterPro" id="IPR000515">
    <property type="entry name" value="MetI-like"/>
</dbReference>
<comment type="similarity">
    <text evidence="6">Belongs to the binding-protein-dependent transport system permease family.</text>
</comment>
<dbReference type="PANTHER" id="PTHR30043">
    <property type="entry name" value="PHOSPHONATES TRANSPORT SYSTEM PERMEASE PROTEIN"/>
    <property type="match status" value="1"/>
</dbReference>
<dbReference type="NCBIfam" id="TIGR01097">
    <property type="entry name" value="PhnE"/>
    <property type="match status" value="1"/>
</dbReference>
<dbReference type="PROSITE" id="PS50928">
    <property type="entry name" value="ABC_TM1"/>
    <property type="match status" value="1"/>
</dbReference>
<feature type="domain" description="ABC transmembrane type-1" evidence="7">
    <location>
        <begin position="97"/>
        <end position="280"/>
    </location>
</feature>
<dbReference type="Pfam" id="PF00528">
    <property type="entry name" value="BPD_transp_1"/>
    <property type="match status" value="1"/>
</dbReference>
<evidence type="ECO:0000256" key="1">
    <source>
        <dbReference type="ARBA" id="ARBA00004651"/>
    </source>
</evidence>
<feature type="transmembrane region" description="Helical" evidence="6">
    <location>
        <begin position="263"/>
        <end position="283"/>
    </location>
</feature>
<dbReference type="PANTHER" id="PTHR30043:SF9">
    <property type="entry name" value="PHOSPHONATES TRANSPORT SYSTEM PERMEASE PROTEIN"/>
    <property type="match status" value="1"/>
</dbReference>
<organism evidence="8">
    <name type="scientific">Alsobacter sp. KACC 23698</name>
    <dbReference type="NCBI Taxonomy" id="3149229"/>
    <lineage>
        <taxon>Bacteria</taxon>
        <taxon>Pseudomonadati</taxon>
        <taxon>Pseudomonadota</taxon>
        <taxon>Alphaproteobacteria</taxon>
        <taxon>Hyphomicrobiales</taxon>
        <taxon>Alsobacteraceae</taxon>
        <taxon>Alsobacter</taxon>
    </lineage>
</organism>
<dbReference type="GO" id="GO:0005886">
    <property type="term" value="C:plasma membrane"/>
    <property type="evidence" value="ECO:0007669"/>
    <property type="project" value="UniProtKB-SubCell"/>
</dbReference>
<accession>A0AAU7JLK8</accession>
<keyword evidence="3 6" id="KW-0812">Transmembrane</keyword>
<dbReference type="EMBL" id="CP157484">
    <property type="protein sequence ID" value="XBO40824.1"/>
    <property type="molecule type" value="Genomic_DNA"/>
</dbReference>
<feature type="transmembrane region" description="Helical" evidence="6">
    <location>
        <begin position="38"/>
        <end position="56"/>
    </location>
</feature>
<feature type="transmembrane region" description="Helical" evidence="6">
    <location>
        <begin position="101"/>
        <end position="127"/>
    </location>
</feature>
<feature type="transmembrane region" description="Helical" evidence="6">
    <location>
        <begin position="210"/>
        <end position="228"/>
    </location>
</feature>
<evidence type="ECO:0000256" key="2">
    <source>
        <dbReference type="ARBA" id="ARBA00022448"/>
    </source>
</evidence>
<name>A0AAU7JLK8_9HYPH</name>
<evidence type="ECO:0000259" key="7">
    <source>
        <dbReference type="PROSITE" id="PS50928"/>
    </source>
</evidence>
<comment type="subcellular location">
    <subcellularLocation>
        <location evidence="1 6">Cell membrane</location>
        <topology evidence="1 6">Multi-pass membrane protein</topology>
    </subcellularLocation>
</comment>
<dbReference type="InterPro" id="IPR035906">
    <property type="entry name" value="MetI-like_sf"/>
</dbReference>
<evidence type="ECO:0000256" key="5">
    <source>
        <dbReference type="ARBA" id="ARBA00023136"/>
    </source>
</evidence>
<keyword evidence="2 6" id="KW-0813">Transport</keyword>
<dbReference type="InterPro" id="IPR005769">
    <property type="entry name" value="PhnE/PtxC"/>
</dbReference>
<dbReference type="SUPFAM" id="SSF161098">
    <property type="entry name" value="MetI-like"/>
    <property type="match status" value="1"/>
</dbReference>
<dbReference type="GO" id="GO:0015416">
    <property type="term" value="F:ABC-type phosphonate transporter activity"/>
    <property type="evidence" value="ECO:0007669"/>
    <property type="project" value="InterPro"/>
</dbReference>
<sequence length="294" mass="31363">MNAVPEAASRHAVLADVDLAALTARHPSAFRPDWGRRAVVAACVLAPVALFAYALGSLDVSWSRVFAGLGRLGDFVGLMLPPSYGTTAKLLTYLYALAETLAIAFLGTLLAAILALPLGFLAARNVIPTWIFRFGVRRFLDTVRSVDTLIWALIWINVVGLGPFAGVLAIMSSDFGAFGKLFSEAIEAADNKAVEGVESTGGSRLHGVRFGLLPQVLPVMASQVLYFFESNTRSATIIGIVGAGGIGQYLYEEIKVLEWGHVSFLVLLVLAAVVSIDAVSARLRFAVIGKRRDA</sequence>
<reference evidence="8" key="1">
    <citation type="submission" date="2024-05" db="EMBL/GenBank/DDBJ databases">
        <authorList>
            <person name="Kim S."/>
            <person name="Heo J."/>
            <person name="Choi H."/>
            <person name="Choi Y."/>
            <person name="Kwon S.-W."/>
            <person name="Kim Y."/>
        </authorList>
    </citation>
    <scope>NUCLEOTIDE SEQUENCE</scope>
    <source>
        <strain evidence="8">KACC 23698</strain>
    </source>
</reference>
<keyword evidence="5 6" id="KW-0472">Membrane</keyword>
<dbReference type="RefSeq" id="WP_406857682.1">
    <property type="nucleotide sequence ID" value="NZ_CP157484.1"/>
</dbReference>
<feature type="transmembrane region" description="Helical" evidence="6">
    <location>
        <begin position="148"/>
        <end position="171"/>
    </location>
</feature>
<evidence type="ECO:0000256" key="6">
    <source>
        <dbReference type="RuleBase" id="RU363032"/>
    </source>
</evidence>
<proteinExistence type="inferred from homology"/>
<dbReference type="Gene3D" id="1.10.3720.10">
    <property type="entry name" value="MetI-like"/>
    <property type="match status" value="1"/>
</dbReference>
<protein>
    <submittedName>
        <fullName evidence="8">Phosphonate ABC transporter, permease protein PhnE</fullName>
    </submittedName>
</protein>
<gene>
    <name evidence="8" type="primary">phnE</name>
    <name evidence="8" type="ORF">ABEG18_08725</name>
</gene>
<keyword evidence="4 6" id="KW-1133">Transmembrane helix</keyword>
<evidence type="ECO:0000256" key="3">
    <source>
        <dbReference type="ARBA" id="ARBA00022692"/>
    </source>
</evidence>
<evidence type="ECO:0000313" key="8">
    <source>
        <dbReference type="EMBL" id="XBO40824.1"/>
    </source>
</evidence>
<dbReference type="AlphaFoldDB" id="A0AAU7JLK8"/>